<protein>
    <recommendedName>
        <fullName evidence="10">Membrane protein involved in the export of O-antigen and teichoic acid</fullName>
    </recommendedName>
</protein>
<comment type="caution">
    <text evidence="8">The sequence shown here is derived from an EMBL/GenBank/DDBJ whole genome shotgun (WGS) entry which is preliminary data.</text>
</comment>
<feature type="transmembrane region" description="Helical" evidence="7">
    <location>
        <begin position="174"/>
        <end position="193"/>
    </location>
</feature>
<sequence>MLARTADSDTIAIYGYLLGTATLVLTLTDLGVGAVAAREVAAGRAPAGGALRGALPLQGLTVMLAAGLLVLLTVGFGPGGVPPLAVVLAAAFVAAGGVTALWSEVLRAQGRVVLEGVLQMVAALALVAAGTAVVLTGGDVIWLMAVVLAKEVVLAAVMLALVRPTRETGVPWRVLVGQGLWVAVASTAIVVLWRQGTIVAGAGSTAALAVYVVASRYLDAGVTVAHTVGFGLLPGMSALATEPAALRRSARRYLALAACLGLAVAVVGSLLAPWLVSVPFGPQWEAAVPSVRWIAAAAAPILVSFVLFPVLLARGQVRTLAISGLAALAVGVPVAVALFLPTSDPAGSVIGTAVGALVLAGALLWGARDLVLPRSARDVDEHVEQRAGGEADIQVAAHALAGGVPETLEAGGVGEEVADRARDGGDAALGQDDAGGRADGSPRPVSR</sequence>
<feature type="transmembrane region" description="Helical" evidence="7">
    <location>
        <begin position="320"/>
        <end position="340"/>
    </location>
</feature>
<evidence type="ECO:0000256" key="1">
    <source>
        <dbReference type="ARBA" id="ARBA00004651"/>
    </source>
</evidence>
<dbReference type="AlphaFoldDB" id="A0AA38CRE9"/>
<reference evidence="8" key="2">
    <citation type="submission" date="2023-02" db="EMBL/GenBank/DDBJ databases">
        <authorList>
            <person name="Sun Q."/>
            <person name="Mori K."/>
        </authorList>
    </citation>
    <scope>NUCLEOTIDE SEQUENCE</scope>
    <source>
        <strain evidence="8">NBRC 112290</strain>
    </source>
</reference>
<keyword evidence="9" id="KW-1185">Reference proteome</keyword>
<feature type="transmembrane region" description="Helical" evidence="7">
    <location>
        <begin position="83"/>
        <end position="102"/>
    </location>
</feature>
<dbReference type="GO" id="GO:0005886">
    <property type="term" value="C:plasma membrane"/>
    <property type="evidence" value="ECO:0007669"/>
    <property type="project" value="UniProtKB-SubCell"/>
</dbReference>
<feature type="transmembrane region" description="Helical" evidence="7">
    <location>
        <begin position="12"/>
        <end position="36"/>
    </location>
</feature>
<name>A0AA38CRE9_9MICO</name>
<evidence type="ECO:0008006" key="10">
    <source>
        <dbReference type="Google" id="ProtNLM"/>
    </source>
</evidence>
<dbReference type="Pfam" id="PF13440">
    <property type="entry name" value="Polysacc_synt_3"/>
    <property type="match status" value="1"/>
</dbReference>
<proteinExistence type="predicted"/>
<feature type="transmembrane region" description="Helical" evidence="7">
    <location>
        <begin position="253"/>
        <end position="276"/>
    </location>
</feature>
<dbReference type="Proteomes" id="UP001157161">
    <property type="component" value="Unassembled WGS sequence"/>
</dbReference>
<reference evidence="8" key="1">
    <citation type="journal article" date="2014" name="Int. J. Syst. Evol. Microbiol.">
        <title>Complete genome sequence of Corynebacterium casei LMG S-19264T (=DSM 44701T), isolated from a smear-ripened cheese.</title>
        <authorList>
            <consortium name="US DOE Joint Genome Institute (JGI-PGF)"/>
            <person name="Walter F."/>
            <person name="Albersmeier A."/>
            <person name="Kalinowski J."/>
            <person name="Ruckert C."/>
        </authorList>
    </citation>
    <scope>NUCLEOTIDE SEQUENCE</scope>
    <source>
        <strain evidence="8">NBRC 112290</strain>
    </source>
</reference>
<feature type="transmembrane region" description="Helical" evidence="7">
    <location>
        <begin position="114"/>
        <end position="135"/>
    </location>
</feature>
<feature type="transmembrane region" description="Helical" evidence="7">
    <location>
        <begin position="346"/>
        <end position="367"/>
    </location>
</feature>
<evidence type="ECO:0000313" key="8">
    <source>
        <dbReference type="EMBL" id="GMA31841.1"/>
    </source>
</evidence>
<dbReference type="PANTHER" id="PTHR30250:SF11">
    <property type="entry name" value="O-ANTIGEN TRANSPORTER-RELATED"/>
    <property type="match status" value="1"/>
</dbReference>
<evidence type="ECO:0000313" key="9">
    <source>
        <dbReference type="Proteomes" id="UP001157161"/>
    </source>
</evidence>
<feature type="region of interest" description="Disordered" evidence="6">
    <location>
        <begin position="408"/>
        <end position="447"/>
    </location>
</feature>
<keyword evidence="4 7" id="KW-1133">Transmembrane helix</keyword>
<keyword evidence="2" id="KW-1003">Cell membrane</keyword>
<dbReference type="InterPro" id="IPR050833">
    <property type="entry name" value="Poly_Biosynth_Transport"/>
</dbReference>
<evidence type="ECO:0000256" key="7">
    <source>
        <dbReference type="SAM" id="Phobius"/>
    </source>
</evidence>
<evidence type="ECO:0000256" key="2">
    <source>
        <dbReference type="ARBA" id="ARBA00022475"/>
    </source>
</evidence>
<feature type="transmembrane region" description="Helical" evidence="7">
    <location>
        <begin position="291"/>
        <end position="313"/>
    </location>
</feature>
<feature type="transmembrane region" description="Helical" evidence="7">
    <location>
        <begin position="141"/>
        <end position="162"/>
    </location>
</feature>
<evidence type="ECO:0000256" key="5">
    <source>
        <dbReference type="ARBA" id="ARBA00023136"/>
    </source>
</evidence>
<evidence type="ECO:0000256" key="6">
    <source>
        <dbReference type="SAM" id="MobiDB-lite"/>
    </source>
</evidence>
<accession>A0AA38CRE9</accession>
<comment type="subcellular location">
    <subcellularLocation>
        <location evidence="1">Cell membrane</location>
        <topology evidence="1">Multi-pass membrane protein</topology>
    </subcellularLocation>
</comment>
<evidence type="ECO:0000256" key="4">
    <source>
        <dbReference type="ARBA" id="ARBA00022989"/>
    </source>
</evidence>
<evidence type="ECO:0000256" key="3">
    <source>
        <dbReference type="ARBA" id="ARBA00022692"/>
    </source>
</evidence>
<dbReference type="PANTHER" id="PTHR30250">
    <property type="entry name" value="PST FAMILY PREDICTED COLANIC ACID TRANSPORTER"/>
    <property type="match status" value="1"/>
</dbReference>
<dbReference type="EMBL" id="BSUM01000001">
    <property type="protein sequence ID" value="GMA31841.1"/>
    <property type="molecule type" value="Genomic_DNA"/>
</dbReference>
<keyword evidence="3 7" id="KW-0812">Transmembrane</keyword>
<keyword evidence="5 7" id="KW-0472">Membrane</keyword>
<feature type="transmembrane region" description="Helical" evidence="7">
    <location>
        <begin position="57"/>
        <end position="77"/>
    </location>
</feature>
<gene>
    <name evidence="8" type="ORF">GCM10025875_18330</name>
</gene>
<organism evidence="8 9">
    <name type="scientific">Litorihabitans aurantiacus</name>
    <dbReference type="NCBI Taxonomy" id="1930061"/>
    <lineage>
        <taxon>Bacteria</taxon>
        <taxon>Bacillati</taxon>
        <taxon>Actinomycetota</taxon>
        <taxon>Actinomycetes</taxon>
        <taxon>Micrococcales</taxon>
        <taxon>Beutenbergiaceae</taxon>
        <taxon>Litorihabitans</taxon>
    </lineage>
</organism>